<feature type="transmembrane region" description="Helical" evidence="6">
    <location>
        <begin position="27"/>
        <end position="47"/>
    </location>
</feature>
<evidence type="ECO:0000256" key="5">
    <source>
        <dbReference type="ARBA" id="ARBA00023136"/>
    </source>
</evidence>
<sequence>MSYGTLYYCVAAIAKEACRDLAVTEEWILACFSFALLASALISPVAGRLMDRYGAGKTMRVASFAGGASLGLAAISWDAVVFAIALFGMQLASAFLFYEAAFVFLVQRDAVHASRQMALLTLIVGFSSTLFWPLTSLLLTSISWRQVCWIYGGCNVLLALPLIQVALGRSSVSLGDQNKIRGPQGQSSSKLLDLVLITAGFSLTTFVFSALLGRMIPILSSIGLDTQGAALVSTLFGPSQVAVRLFAASLTERTSPIQLTVLSCVMLSAATFVTVLASHSLVGIAIFVAFAGFSSGLNSICRGSVPLSVFGPNGYGTRVGLITTFRLSTASFAPFVFSVIQNNYGIAFALASLTICAIGSTLSFALVSARSKRKPSR</sequence>
<feature type="transmembrane region" description="Helical" evidence="6">
    <location>
        <begin position="118"/>
        <end position="143"/>
    </location>
</feature>
<name>A0A0R3BP91_9BRAD</name>
<keyword evidence="4 6" id="KW-1133">Transmembrane helix</keyword>
<keyword evidence="3 6" id="KW-0812">Transmembrane</keyword>
<feature type="transmembrane region" description="Helical" evidence="6">
    <location>
        <begin position="149"/>
        <end position="170"/>
    </location>
</feature>
<dbReference type="Pfam" id="PF07690">
    <property type="entry name" value="MFS_1"/>
    <property type="match status" value="1"/>
</dbReference>
<feature type="transmembrane region" description="Helical" evidence="6">
    <location>
        <begin position="59"/>
        <end position="77"/>
    </location>
</feature>
<proteinExistence type="predicted"/>
<dbReference type="PANTHER" id="PTHR43385">
    <property type="entry name" value="RIBOFLAVIN TRANSPORTER RIBJ"/>
    <property type="match status" value="1"/>
</dbReference>
<dbReference type="PROSITE" id="PS50850">
    <property type="entry name" value="MFS"/>
    <property type="match status" value="1"/>
</dbReference>
<dbReference type="InterPro" id="IPR020846">
    <property type="entry name" value="MFS_dom"/>
</dbReference>
<keyword evidence="5 6" id="KW-0472">Membrane</keyword>
<dbReference type="AlphaFoldDB" id="A0A0R3BP91"/>
<evidence type="ECO:0000256" key="1">
    <source>
        <dbReference type="ARBA" id="ARBA00004141"/>
    </source>
</evidence>
<feature type="transmembrane region" description="Helical" evidence="6">
    <location>
        <begin position="191"/>
        <end position="216"/>
    </location>
</feature>
<feature type="domain" description="Major facilitator superfamily (MFS) profile" evidence="7">
    <location>
        <begin position="1"/>
        <end position="372"/>
    </location>
</feature>
<evidence type="ECO:0000256" key="2">
    <source>
        <dbReference type="ARBA" id="ARBA00022448"/>
    </source>
</evidence>
<evidence type="ECO:0000256" key="6">
    <source>
        <dbReference type="SAM" id="Phobius"/>
    </source>
</evidence>
<dbReference type="GO" id="GO:0016020">
    <property type="term" value="C:membrane"/>
    <property type="evidence" value="ECO:0007669"/>
    <property type="project" value="UniProtKB-SubCell"/>
</dbReference>
<feature type="transmembrane region" description="Helical" evidence="6">
    <location>
        <begin position="83"/>
        <end position="106"/>
    </location>
</feature>
<dbReference type="Gene3D" id="1.20.1250.20">
    <property type="entry name" value="MFS general substrate transporter like domains"/>
    <property type="match status" value="2"/>
</dbReference>
<evidence type="ECO:0000313" key="8">
    <source>
        <dbReference type="EMBL" id="KRP85821.1"/>
    </source>
</evidence>
<comment type="subcellular location">
    <subcellularLocation>
        <location evidence="1">Membrane</location>
        <topology evidence="1">Multi-pass membrane protein</topology>
    </subcellularLocation>
</comment>
<evidence type="ECO:0000259" key="7">
    <source>
        <dbReference type="PROSITE" id="PS50850"/>
    </source>
</evidence>
<evidence type="ECO:0000256" key="4">
    <source>
        <dbReference type="ARBA" id="ARBA00022989"/>
    </source>
</evidence>
<dbReference type="InterPro" id="IPR011701">
    <property type="entry name" value="MFS"/>
</dbReference>
<protein>
    <recommendedName>
        <fullName evidence="7">Major facilitator superfamily (MFS) profile domain-containing protein</fullName>
    </recommendedName>
</protein>
<dbReference type="InterPro" id="IPR052983">
    <property type="entry name" value="MFS_Riboflavin_Transporter"/>
</dbReference>
<reference evidence="8 9" key="1">
    <citation type="submission" date="2015-09" db="EMBL/GenBank/DDBJ databases">
        <title>Draft Genome Sequence of the Strain BR 3267 (Bradyrhizobium yuanmingense) recommended as inoculant for cowpea in Brazil.</title>
        <authorList>
            <person name="Simoes-Araujo J.L."/>
            <person name="Zilli J.E."/>
        </authorList>
    </citation>
    <scope>NUCLEOTIDE SEQUENCE [LARGE SCALE GENOMIC DNA]</scope>
    <source>
        <strain evidence="8 9">BR3267</strain>
    </source>
</reference>
<dbReference type="PANTHER" id="PTHR43385:SF1">
    <property type="entry name" value="RIBOFLAVIN TRANSPORTER RIBJ"/>
    <property type="match status" value="1"/>
</dbReference>
<feature type="transmembrane region" description="Helical" evidence="6">
    <location>
        <begin position="346"/>
        <end position="367"/>
    </location>
</feature>
<accession>A0A0R3BP91</accession>
<keyword evidence="2" id="KW-0813">Transport</keyword>
<dbReference type="GO" id="GO:0022857">
    <property type="term" value="F:transmembrane transporter activity"/>
    <property type="evidence" value="ECO:0007669"/>
    <property type="project" value="InterPro"/>
</dbReference>
<comment type="caution">
    <text evidence="8">The sequence shown here is derived from an EMBL/GenBank/DDBJ whole genome shotgun (WGS) entry which is preliminary data.</text>
</comment>
<dbReference type="EMBL" id="LJYF01000051">
    <property type="protein sequence ID" value="KRP85821.1"/>
    <property type="molecule type" value="Genomic_DNA"/>
</dbReference>
<feature type="transmembrane region" description="Helical" evidence="6">
    <location>
        <begin position="228"/>
        <end position="247"/>
    </location>
</feature>
<gene>
    <name evidence="8" type="ORF">AOQ72_04030</name>
</gene>
<organism evidence="8 9">
    <name type="scientific">Bradyrhizobium yuanmingense</name>
    <dbReference type="NCBI Taxonomy" id="108015"/>
    <lineage>
        <taxon>Bacteria</taxon>
        <taxon>Pseudomonadati</taxon>
        <taxon>Pseudomonadota</taxon>
        <taxon>Alphaproteobacteria</taxon>
        <taxon>Hyphomicrobiales</taxon>
        <taxon>Nitrobacteraceae</taxon>
        <taxon>Bradyrhizobium</taxon>
    </lineage>
</organism>
<evidence type="ECO:0000313" key="9">
    <source>
        <dbReference type="Proteomes" id="UP000051380"/>
    </source>
</evidence>
<dbReference type="InterPro" id="IPR036259">
    <property type="entry name" value="MFS_trans_sf"/>
</dbReference>
<dbReference type="SUPFAM" id="SSF103473">
    <property type="entry name" value="MFS general substrate transporter"/>
    <property type="match status" value="1"/>
</dbReference>
<evidence type="ECO:0000256" key="3">
    <source>
        <dbReference type="ARBA" id="ARBA00022692"/>
    </source>
</evidence>
<dbReference type="Proteomes" id="UP000051380">
    <property type="component" value="Unassembled WGS sequence"/>
</dbReference>
<dbReference type="RefSeq" id="WP_057030382.1">
    <property type="nucleotide sequence ID" value="NZ_LJYF01000051.1"/>
</dbReference>